<organism evidence="6 7">
    <name type="scientific">Hydrogenophaga laconesensis</name>
    <dbReference type="NCBI Taxonomy" id="1805971"/>
    <lineage>
        <taxon>Bacteria</taxon>
        <taxon>Pseudomonadati</taxon>
        <taxon>Pseudomonadota</taxon>
        <taxon>Betaproteobacteria</taxon>
        <taxon>Burkholderiales</taxon>
        <taxon>Comamonadaceae</taxon>
        <taxon>Hydrogenophaga</taxon>
    </lineage>
</organism>
<dbReference type="InterPro" id="IPR036271">
    <property type="entry name" value="Tet_transcr_reg_TetR-rel_C_sf"/>
</dbReference>
<dbReference type="Pfam" id="PF00440">
    <property type="entry name" value="TetR_N"/>
    <property type="match status" value="1"/>
</dbReference>
<dbReference type="RefSeq" id="WP_204734581.1">
    <property type="nucleotide sequence ID" value="NZ_JAVDWE010000011.1"/>
</dbReference>
<evidence type="ECO:0000256" key="1">
    <source>
        <dbReference type="ARBA" id="ARBA00023015"/>
    </source>
</evidence>
<dbReference type="PANTHER" id="PTHR30055:SF151">
    <property type="entry name" value="TRANSCRIPTIONAL REGULATORY PROTEIN"/>
    <property type="match status" value="1"/>
</dbReference>
<keyword evidence="3" id="KW-0804">Transcription</keyword>
<dbReference type="Proteomes" id="UP001265550">
    <property type="component" value="Unassembled WGS sequence"/>
</dbReference>
<reference evidence="6 7" key="1">
    <citation type="submission" date="2023-07" db="EMBL/GenBank/DDBJ databases">
        <title>Sorghum-associated microbial communities from plants grown in Nebraska, USA.</title>
        <authorList>
            <person name="Schachtman D."/>
        </authorList>
    </citation>
    <scope>NUCLEOTIDE SEQUENCE [LARGE SCALE GENOMIC DNA]</scope>
    <source>
        <strain evidence="6 7">BE240</strain>
    </source>
</reference>
<evidence type="ECO:0000313" key="6">
    <source>
        <dbReference type="EMBL" id="MDR7095894.1"/>
    </source>
</evidence>
<dbReference type="InterPro" id="IPR004111">
    <property type="entry name" value="Repressor_TetR_C"/>
</dbReference>
<dbReference type="PRINTS" id="PR00455">
    <property type="entry name" value="HTHTETR"/>
</dbReference>
<gene>
    <name evidence="6" type="ORF">J2X09_003647</name>
</gene>
<keyword evidence="1" id="KW-0805">Transcription regulation</keyword>
<keyword evidence="2 4" id="KW-0238">DNA-binding</keyword>
<accession>A0ABU1VEI2</accession>
<evidence type="ECO:0000256" key="4">
    <source>
        <dbReference type="PROSITE-ProRule" id="PRU00335"/>
    </source>
</evidence>
<evidence type="ECO:0000256" key="2">
    <source>
        <dbReference type="ARBA" id="ARBA00023125"/>
    </source>
</evidence>
<evidence type="ECO:0000256" key="3">
    <source>
        <dbReference type="ARBA" id="ARBA00023163"/>
    </source>
</evidence>
<name>A0ABU1VEI2_9BURK</name>
<dbReference type="PANTHER" id="PTHR30055">
    <property type="entry name" value="HTH-TYPE TRANSCRIPTIONAL REGULATOR RUTR"/>
    <property type="match status" value="1"/>
</dbReference>
<evidence type="ECO:0000259" key="5">
    <source>
        <dbReference type="PROSITE" id="PS50977"/>
    </source>
</evidence>
<protein>
    <submittedName>
        <fullName evidence="6">AcrR family transcriptional regulator</fullName>
    </submittedName>
</protein>
<comment type="caution">
    <text evidence="6">The sequence shown here is derived from an EMBL/GenBank/DDBJ whole genome shotgun (WGS) entry which is preliminary data.</text>
</comment>
<dbReference type="SUPFAM" id="SSF46689">
    <property type="entry name" value="Homeodomain-like"/>
    <property type="match status" value="1"/>
</dbReference>
<dbReference type="Gene3D" id="1.10.10.60">
    <property type="entry name" value="Homeodomain-like"/>
    <property type="match status" value="1"/>
</dbReference>
<evidence type="ECO:0000313" key="7">
    <source>
        <dbReference type="Proteomes" id="UP001265550"/>
    </source>
</evidence>
<dbReference type="InterPro" id="IPR050109">
    <property type="entry name" value="HTH-type_TetR-like_transc_reg"/>
</dbReference>
<dbReference type="InterPro" id="IPR009057">
    <property type="entry name" value="Homeodomain-like_sf"/>
</dbReference>
<proteinExistence type="predicted"/>
<dbReference type="InterPro" id="IPR001647">
    <property type="entry name" value="HTH_TetR"/>
</dbReference>
<feature type="domain" description="HTH tetR-type" evidence="5">
    <location>
        <begin position="19"/>
        <end position="79"/>
    </location>
</feature>
<dbReference type="EMBL" id="JAVDWE010000011">
    <property type="protein sequence ID" value="MDR7095894.1"/>
    <property type="molecule type" value="Genomic_DNA"/>
</dbReference>
<dbReference type="PROSITE" id="PS50977">
    <property type="entry name" value="HTH_TETR_2"/>
    <property type="match status" value="1"/>
</dbReference>
<keyword evidence="7" id="KW-1185">Reference proteome</keyword>
<dbReference type="SUPFAM" id="SSF48498">
    <property type="entry name" value="Tetracyclin repressor-like, C-terminal domain"/>
    <property type="match status" value="1"/>
</dbReference>
<dbReference type="Pfam" id="PF02909">
    <property type="entry name" value="TetR_C_1"/>
    <property type="match status" value="1"/>
</dbReference>
<sequence>MSTAAKRPRARKAAPSPDGLTHEKIVAVALALIAQKGLDAFSLRDVARSLGVYPTALYWYFPNRNALLGEVCTTTMAQAIPARGRLGWQDWLRTLFRQYRKTMRKHPHMAQLVGARLLSNSENNTQLIERILQALEDAGCPDAHIVAAYNAIVAAMCGYPTMEFAPVPTEDTEAWQAAMQARAHEISALRYPAVARHLPALVNRSFILRWQSGHERPLDAGFDAYVAAFIGGLQQQIHGWRTSTG</sequence>
<feature type="DNA-binding region" description="H-T-H motif" evidence="4">
    <location>
        <begin position="42"/>
        <end position="61"/>
    </location>
</feature>
<dbReference type="Gene3D" id="1.10.357.10">
    <property type="entry name" value="Tetracycline Repressor, domain 2"/>
    <property type="match status" value="1"/>
</dbReference>